<dbReference type="Gramene" id="ESQ30373">
    <property type="protein sequence ID" value="ESQ30373"/>
    <property type="gene ID" value="EUTSA_v10011966mg"/>
</dbReference>
<dbReference type="STRING" id="72664.V4KSM1"/>
<dbReference type="InterPro" id="IPR013187">
    <property type="entry name" value="F-box-assoc_dom_typ3"/>
</dbReference>
<feature type="domain" description="F-box associated beta-propeller type 3" evidence="2">
    <location>
        <begin position="60"/>
        <end position="373"/>
    </location>
</feature>
<protein>
    <recommendedName>
        <fullName evidence="2">F-box associated beta-propeller type 3 domain-containing protein</fullName>
    </recommendedName>
</protein>
<feature type="compositionally biased region" description="Basic residues" evidence="1">
    <location>
        <begin position="9"/>
        <end position="18"/>
    </location>
</feature>
<dbReference type="AlphaFoldDB" id="V4KSM1"/>
<accession>V4KSM1</accession>
<dbReference type="OrthoDB" id="1107590at2759"/>
<organism evidence="3 4">
    <name type="scientific">Eutrema salsugineum</name>
    <name type="common">Saltwater cress</name>
    <name type="synonym">Sisymbrium salsugineum</name>
    <dbReference type="NCBI Taxonomy" id="72664"/>
    <lineage>
        <taxon>Eukaryota</taxon>
        <taxon>Viridiplantae</taxon>
        <taxon>Streptophyta</taxon>
        <taxon>Embryophyta</taxon>
        <taxon>Tracheophyta</taxon>
        <taxon>Spermatophyta</taxon>
        <taxon>Magnoliopsida</taxon>
        <taxon>eudicotyledons</taxon>
        <taxon>Gunneridae</taxon>
        <taxon>Pentapetalae</taxon>
        <taxon>rosids</taxon>
        <taxon>malvids</taxon>
        <taxon>Brassicales</taxon>
        <taxon>Brassicaceae</taxon>
        <taxon>Eutremeae</taxon>
        <taxon>Eutrema</taxon>
    </lineage>
</organism>
<sequence>MENQEMTRKIQKKRRIRRQPSSPSVPHDPSEILSKLPAKSAKRVRNESFETNRSARERPRLLVCFREGDKLFSFSISQQNNQNRNESYSYSLSPRIASYQMTKAEHHFPFTMKTDSVQGLICFQKTRNPIVWNPSMRKFSTLPKPGKKWEGKHITVFLGYDPIQGKHKVVCMPFDKRIDVCRALTLGSDHEQWRSVETNHNHLPTTGKSIVDFYGRCINGVLYYHAKLGSSERVIMSFDVRFEKFGVITLPWGKFRDPMPMMMISYLGKLACVGHVNTVNEIWMWVLEDATKHKWSLNQFTPRSQDGQGQFWQSNQFKLSGATDDGELIYVRKEILESLDIVYIDPKRKMFRRVEYRGIVDDGFRRRNGLGDGPLGELQVFNNHIDTVMSL</sequence>
<evidence type="ECO:0000256" key="1">
    <source>
        <dbReference type="SAM" id="MobiDB-lite"/>
    </source>
</evidence>
<dbReference type="Proteomes" id="UP000030689">
    <property type="component" value="Unassembled WGS sequence"/>
</dbReference>
<dbReference type="Pfam" id="PF08268">
    <property type="entry name" value="FBA_3"/>
    <property type="match status" value="1"/>
</dbReference>
<reference evidence="3 4" key="1">
    <citation type="journal article" date="2013" name="Front. Plant Sci.">
        <title>The Reference Genome of the Halophytic Plant Eutrema salsugineum.</title>
        <authorList>
            <person name="Yang R."/>
            <person name="Jarvis D.E."/>
            <person name="Chen H."/>
            <person name="Beilstein M.A."/>
            <person name="Grimwood J."/>
            <person name="Jenkins J."/>
            <person name="Shu S."/>
            <person name="Prochnik S."/>
            <person name="Xin M."/>
            <person name="Ma C."/>
            <person name="Schmutz J."/>
            <person name="Wing R.A."/>
            <person name="Mitchell-Olds T."/>
            <person name="Schumaker K.S."/>
            <person name="Wang X."/>
        </authorList>
    </citation>
    <scope>NUCLEOTIDE SEQUENCE [LARGE SCALE GENOMIC DNA]</scope>
</reference>
<keyword evidence="4" id="KW-1185">Reference proteome</keyword>
<dbReference type="PANTHER" id="PTHR31111">
    <property type="entry name" value="BNAA05G37150D PROTEIN-RELATED"/>
    <property type="match status" value="1"/>
</dbReference>
<gene>
    <name evidence="3" type="ORF">EUTSA_v10011966mg</name>
</gene>
<dbReference type="InterPro" id="IPR017451">
    <property type="entry name" value="F-box-assoc_interact_dom"/>
</dbReference>
<proteinExistence type="predicted"/>
<dbReference type="PANTHER" id="PTHR31111:SF42">
    <property type="entry name" value="F-BOX DOMAIN-CONTAINING PROTEIN"/>
    <property type="match status" value="1"/>
</dbReference>
<dbReference type="EMBL" id="KI517809">
    <property type="protein sequence ID" value="ESQ30373.1"/>
    <property type="molecule type" value="Genomic_DNA"/>
</dbReference>
<evidence type="ECO:0000313" key="3">
    <source>
        <dbReference type="EMBL" id="ESQ30373.1"/>
    </source>
</evidence>
<dbReference type="NCBIfam" id="TIGR01640">
    <property type="entry name" value="F_box_assoc_1"/>
    <property type="match status" value="1"/>
</dbReference>
<name>V4KSM1_EUTSA</name>
<feature type="region of interest" description="Disordered" evidence="1">
    <location>
        <begin position="1"/>
        <end position="52"/>
    </location>
</feature>
<evidence type="ECO:0000259" key="2">
    <source>
        <dbReference type="Pfam" id="PF08268"/>
    </source>
</evidence>
<evidence type="ECO:0000313" key="4">
    <source>
        <dbReference type="Proteomes" id="UP000030689"/>
    </source>
</evidence>
<dbReference type="KEGG" id="eus:EUTSA_v10011966mg"/>